<gene>
    <name evidence="2" type="ORF">C7M84_003856</name>
</gene>
<feature type="compositionally biased region" description="Polar residues" evidence="1">
    <location>
        <begin position="631"/>
        <end position="652"/>
    </location>
</feature>
<dbReference type="Pfam" id="PF09808">
    <property type="entry name" value="SNAPC1"/>
    <property type="match status" value="1"/>
</dbReference>
<feature type="compositionally biased region" description="Polar residues" evidence="1">
    <location>
        <begin position="180"/>
        <end position="190"/>
    </location>
</feature>
<name>A0A423TM29_PENVA</name>
<reference evidence="2 3" key="1">
    <citation type="submission" date="2018-04" db="EMBL/GenBank/DDBJ databases">
        <authorList>
            <person name="Zhang X."/>
            <person name="Yuan J."/>
            <person name="Li F."/>
            <person name="Xiang J."/>
        </authorList>
    </citation>
    <scope>NUCLEOTIDE SEQUENCE [LARGE SCALE GENOMIC DNA]</scope>
    <source>
        <tissue evidence="2">Muscle</tissue>
    </source>
</reference>
<dbReference type="EMBL" id="QCYY01001518">
    <property type="protein sequence ID" value="ROT77488.1"/>
    <property type="molecule type" value="Genomic_DNA"/>
</dbReference>
<keyword evidence="3" id="KW-1185">Reference proteome</keyword>
<feature type="compositionally biased region" description="Acidic residues" evidence="1">
    <location>
        <begin position="221"/>
        <end position="238"/>
    </location>
</feature>
<protein>
    <submittedName>
        <fullName evidence="2">Putative snRNA-activating protein complex subunit 1</fullName>
    </submittedName>
</protein>
<feature type="compositionally biased region" description="Basic and acidic residues" evidence="1">
    <location>
        <begin position="608"/>
        <end position="623"/>
    </location>
</feature>
<reference evidence="2 3" key="2">
    <citation type="submission" date="2019-01" db="EMBL/GenBank/DDBJ databases">
        <title>The decoding of complex shrimp genome reveals the adaptation for benthos swimmer, frequently molting mechanism and breeding impact on genome.</title>
        <authorList>
            <person name="Sun Y."/>
            <person name="Gao Y."/>
            <person name="Yu Y."/>
        </authorList>
    </citation>
    <scope>NUCLEOTIDE SEQUENCE [LARGE SCALE GENOMIC DNA]</scope>
    <source>
        <tissue evidence="2">Muscle</tissue>
    </source>
</reference>
<evidence type="ECO:0000313" key="3">
    <source>
        <dbReference type="Proteomes" id="UP000283509"/>
    </source>
</evidence>
<dbReference type="PANTHER" id="PTHR15131">
    <property type="entry name" value="SMALL NUCLEAR RNA ACTIVATING COMPLEX, POLYPEPTIDE 1"/>
    <property type="match status" value="1"/>
</dbReference>
<feature type="region of interest" description="Disordered" evidence="1">
    <location>
        <begin position="601"/>
        <end position="652"/>
    </location>
</feature>
<dbReference type="STRING" id="6689.A0A423TM29"/>
<organism evidence="2 3">
    <name type="scientific">Penaeus vannamei</name>
    <name type="common">Whiteleg shrimp</name>
    <name type="synonym">Litopenaeus vannamei</name>
    <dbReference type="NCBI Taxonomy" id="6689"/>
    <lineage>
        <taxon>Eukaryota</taxon>
        <taxon>Metazoa</taxon>
        <taxon>Ecdysozoa</taxon>
        <taxon>Arthropoda</taxon>
        <taxon>Crustacea</taxon>
        <taxon>Multicrustacea</taxon>
        <taxon>Malacostraca</taxon>
        <taxon>Eumalacostraca</taxon>
        <taxon>Eucarida</taxon>
        <taxon>Decapoda</taxon>
        <taxon>Dendrobranchiata</taxon>
        <taxon>Penaeoidea</taxon>
        <taxon>Penaeidae</taxon>
        <taxon>Penaeus</taxon>
    </lineage>
</organism>
<dbReference type="OrthoDB" id="20127at2759"/>
<dbReference type="GO" id="GO:0042796">
    <property type="term" value="P:snRNA transcription by RNA polymerase III"/>
    <property type="evidence" value="ECO:0007669"/>
    <property type="project" value="TreeGrafter"/>
</dbReference>
<evidence type="ECO:0000313" key="2">
    <source>
        <dbReference type="EMBL" id="ROT77488.1"/>
    </source>
</evidence>
<sequence length="652" mass="74311">MDTQLHNMPGDIVQNIEESKGNQDSGTDKGSETMDSKTEQNNNENNGKQKSTRLLRDQLLQGSEPSSMQSPAMESIKPREGKRHSQDRHFGEEEEKRTRSQRKRKYQENFSYYLDESDALDLSGDSSSQEYKPSEDEESDSTKKRKRMSGSKTNNLTPQGKAGSIHKLVMKKPKKAKVATLQNSSSQTTLDMPDIFNEHMSSPPAKVSRKKRTKKRKIGVSDEEDSETSNDTDEEDEESRVTNDGKKSATKFSSKISSYGQPYSKTGSWYIASGYLEDLLELLRQFENEKSWRFSAFSSCWREMKFSLIYRGRQSFKELLEFSEEVADITKRFLAPSQTTKMRVGALYTLYGLYYKHPIRHFFKIRIVKNEYYYLKELVEPFRYKAENPDPAVLFRTLETDGAFYHTATTQEMCLDFHSAEREEVGIKYELQRIATTSAVSLNMPMDVLETDEALMQHYDNIKTALLDTKTSSGKAVSMVDKSITSEVKNAVLKLNEDLLVAVGIKNPVESTNEAQQTSWLSDIGKRRSEVRNKAVSSSTTDDYVKRRGLLAKKKWREITDDDVTDIYAEMTVIEPPVRKVENTSPSSCTSALEQTPKLMSVPGSAKEQNEARKSMLRPDTKFPLDPVPFCTTSHTPDLQNFTQINGDQSRK</sequence>
<feature type="compositionally biased region" description="Polar residues" evidence="1">
    <location>
        <begin position="60"/>
        <end position="72"/>
    </location>
</feature>
<feature type="region of interest" description="Disordered" evidence="1">
    <location>
        <begin position="1"/>
        <end position="247"/>
    </location>
</feature>
<dbReference type="GO" id="GO:0042795">
    <property type="term" value="P:snRNA transcription by RNA polymerase II"/>
    <property type="evidence" value="ECO:0007669"/>
    <property type="project" value="TreeGrafter"/>
</dbReference>
<dbReference type="GO" id="GO:0019185">
    <property type="term" value="C:snRNA-activating protein complex"/>
    <property type="evidence" value="ECO:0007669"/>
    <property type="project" value="TreeGrafter"/>
</dbReference>
<feature type="compositionally biased region" description="Basic residues" evidence="1">
    <location>
        <begin position="168"/>
        <end position="177"/>
    </location>
</feature>
<accession>A0A423TM29</accession>
<comment type="caution">
    <text evidence="2">The sequence shown here is derived from an EMBL/GenBank/DDBJ whole genome shotgun (WGS) entry which is preliminary data.</text>
</comment>
<evidence type="ECO:0000256" key="1">
    <source>
        <dbReference type="SAM" id="MobiDB-lite"/>
    </source>
</evidence>
<feature type="compositionally biased region" description="Basic residues" evidence="1">
    <location>
        <begin position="207"/>
        <end position="218"/>
    </location>
</feature>
<dbReference type="AlphaFoldDB" id="A0A423TM29"/>
<dbReference type="GO" id="GO:0043565">
    <property type="term" value="F:sequence-specific DNA binding"/>
    <property type="evidence" value="ECO:0007669"/>
    <property type="project" value="TreeGrafter"/>
</dbReference>
<dbReference type="PANTHER" id="PTHR15131:SF3">
    <property type="entry name" value="SNRNA-ACTIVATING PROTEIN COMPLEX SUBUNIT 1"/>
    <property type="match status" value="1"/>
</dbReference>
<feature type="compositionally biased region" description="Basic and acidic residues" evidence="1">
    <location>
        <begin position="17"/>
        <end position="38"/>
    </location>
</feature>
<feature type="compositionally biased region" description="Basic and acidic residues" evidence="1">
    <location>
        <begin position="76"/>
        <end position="98"/>
    </location>
</feature>
<proteinExistence type="predicted"/>
<dbReference type="Proteomes" id="UP000283509">
    <property type="component" value="Unassembled WGS sequence"/>
</dbReference>
<dbReference type="InterPro" id="IPR019188">
    <property type="entry name" value="SNAPC1"/>
</dbReference>